<gene>
    <name evidence="1" type="ORF">CUNI_LOCUS18444</name>
</gene>
<reference evidence="1" key="1">
    <citation type="submission" date="2021-04" db="EMBL/GenBank/DDBJ databases">
        <authorList>
            <consortium name="Molecular Ecology Group"/>
        </authorList>
    </citation>
    <scope>NUCLEOTIDE SEQUENCE</scope>
</reference>
<dbReference type="PRINTS" id="PR00081">
    <property type="entry name" value="GDHRDH"/>
</dbReference>
<organism evidence="1 2">
    <name type="scientific">Candidula unifasciata</name>
    <dbReference type="NCBI Taxonomy" id="100452"/>
    <lineage>
        <taxon>Eukaryota</taxon>
        <taxon>Metazoa</taxon>
        <taxon>Spiralia</taxon>
        <taxon>Lophotrochozoa</taxon>
        <taxon>Mollusca</taxon>
        <taxon>Gastropoda</taxon>
        <taxon>Heterobranchia</taxon>
        <taxon>Euthyneura</taxon>
        <taxon>Panpulmonata</taxon>
        <taxon>Eupulmonata</taxon>
        <taxon>Stylommatophora</taxon>
        <taxon>Helicina</taxon>
        <taxon>Helicoidea</taxon>
        <taxon>Geomitridae</taxon>
        <taxon>Candidula</taxon>
    </lineage>
</organism>
<dbReference type="SUPFAM" id="SSF51735">
    <property type="entry name" value="NAD(P)-binding Rossmann-fold domains"/>
    <property type="match status" value="1"/>
</dbReference>
<name>A0A8S4A1K6_9EUPU</name>
<dbReference type="AlphaFoldDB" id="A0A8S4A1K6"/>
<dbReference type="PANTHER" id="PTHR43975">
    <property type="entry name" value="ZGC:101858"/>
    <property type="match status" value="1"/>
</dbReference>
<protein>
    <submittedName>
        <fullName evidence="1">Uncharacterized protein</fullName>
    </submittedName>
</protein>
<accession>A0A8S4A1K6</accession>
<dbReference type="InterPro" id="IPR002347">
    <property type="entry name" value="SDR_fam"/>
</dbReference>
<dbReference type="Gene3D" id="3.40.50.720">
    <property type="entry name" value="NAD(P)-binding Rossmann-like Domain"/>
    <property type="match status" value="1"/>
</dbReference>
<dbReference type="Proteomes" id="UP000678393">
    <property type="component" value="Unassembled WGS sequence"/>
</dbReference>
<dbReference type="InterPro" id="IPR036291">
    <property type="entry name" value="NAD(P)-bd_dom_sf"/>
</dbReference>
<evidence type="ECO:0000313" key="2">
    <source>
        <dbReference type="Proteomes" id="UP000678393"/>
    </source>
</evidence>
<proteinExistence type="predicted"/>
<keyword evidence="2" id="KW-1185">Reference proteome</keyword>
<dbReference type="EMBL" id="CAJHNH020005727">
    <property type="protein sequence ID" value="CAG5132886.1"/>
    <property type="molecule type" value="Genomic_DNA"/>
</dbReference>
<evidence type="ECO:0000313" key="1">
    <source>
        <dbReference type="EMBL" id="CAG5132886.1"/>
    </source>
</evidence>
<dbReference type="Pfam" id="PF00106">
    <property type="entry name" value="adh_short"/>
    <property type="match status" value="1"/>
</dbReference>
<sequence>MAFQLNGKVAIVTGSSSGLGEAIAILFAARGASVTLCGRDEERLKSVYEKAVETSGGHPERFITVRGDLNDQKVRENVVNQTVSKFGRLDILVANAGISNANCSLSDATDES</sequence>
<comment type="caution">
    <text evidence="1">The sequence shown here is derived from an EMBL/GenBank/DDBJ whole genome shotgun (WGS) entry which is preliminary data.</text>
</comment>
<dbReference type="PANTHER" id="PTHR43975:SF2">
    <property type="entry name" value="EG:BACR7A4.14 PROTEIN-RELATED"/>
    <property type="match status" value="1"/>
</dbReference>
<dbReference type="OrthoDB" id="47007at2759"/>